<gene>
    <name evidence="1" type="ORF">C1645_817278</name>
</gene>
<reference evidence="1 2" key="1">
    <citation type="submission" date="2018-06" db="EMBL/GenBank/DDBJ databases">
        <title>Comparative genomics reveals the genomic features of Rhizophagus irregularis, R. cerebriforme, R. diaphanum and Gigaspora rosea, and their symbiotic lifestyle signature.</title>
        <authorList>
            <person name="Morin E."/>
            <person name="San Clemente H."/>
            <person name="Chen E.C.H."/>
            <person name="De La Providencia I."/>
            <person name="Hainaut M."/>
            <person name="Kuo A."/>
            <person name="Kohler A."/>
            <person name="Murat C."/>
            <person name="Tang N."/>
            <person name="Roy S."/>
            <person name="Loubradou J."/>
            <person name="Henrissat B."/>
            <person name="Grigoriev I.V."/>
            <person name="Corradi N."/>
            <person name="Roux C."/>
            <person name="Martin F.M."/>
        </authorList>
    </citation>
    <scope>NUCLEOTIDE SEQUENCE [LARGE SCALE GENOMIC DNA]</scope>
    <source>
        <strain evidence="1 2">DAOM 227022</strain>
    </source>
</reference>
<evidence type="ECO:0000313" key="2">
    <source>
        <dbReference type="Proteomes" id="UP000265703"/>
    </source>
</evidence>
<accession>A0A397TJI2</accession>
<sequence length="252" mass="28629">MLKISISDFLAKLRLYLQNQDVDPANNAEGLPIGKKVAIGYLRGCMKKRALEWFDEKITIKQNCFLANSSNGKCSPIFSAFSSHENGRASKNFLLSAPQTVEPIRQSRGSPSSLKIEKDLKNYYIAEYLKEVGLLNKEDLDSNYPIKLFQRSCPQRNNNSARFDRIEKEFKEIQNNVNHEFGGINDPAIKYIDVPVILKNKEDKTVTVIGNFVHIDNSETEPMLFFAGRDTSDTTSRVCFVLSVWEFLFKAG</sequence>
<dbReference type="AlphaFoldDB" id="A0A397TJI2"/>
<protein>
    <submittedName>
        <fullName evidence="1">Uncharacterized protein</fullName>
    </submittedName>
</protein>
<dbReference type="EMBL" id="QKYT01000069">
    <property type="protein sequence ID" value="RIA95034.1"/>
    <property type="molecule type" value="Genomic_DNA"/>
</dbReference>
<dbReference type="OrthoDB" id="2441131at2759"/>
<keyword evidence="2" id="KW-1185">Reference proteome</keyword>
<organism evidence="1 2">
    <name type="scientific">Glomus cerebriforme</name>
    <dbReference type="NCBI Taxonomy" id="658196"/>
    <lineage>
        <taxon>Eukaryota</taxon>
        <taxon>Fungi</taxon>
        <taxon>Fungi incertae sedis</taxon>
        <taxon>Mucoromycota</taxon>
        <taxon>Glomeromycotina</taxon>
        <taxon>Glomeromycetes</taxon>
        <taxon>Glomerales</taxon>
        <taxon>Glomeraceae</taxon>
        <taxon>Glomus</taxon>
    </lineage>
</organism>
<name>A0A397TJI2_9GLOM</name>
<dbReference type="Proteomes" id="UP000265703">
    <property type="component" value="Unassembled WGS sequence"/>
</dbReference>
<evidence type="ECO:0000313" key="1">
    <source>
        <dbReference type="EMBL" id="RIA95034.1"/>
    </source>
</evidence>
<comment type="caution">
    <text evidence="1">The sequence shown here is derived from an EMBL/GenBank/DDBJ whole genome shotgun (WGS) entry which is preliminary data.</text>
</comment>
<proteinExistence type="predicted"/>